<dbReference type="NCBIfam" id="TIGR01640">
    <property type="entry name" value="F_box_assoc_1"/>
    <property type="match status" value="2"/>
</dbReference>
<dbReference type="InterPro" id="IPR017451">
    <property type="entry name" value="F-box-assoc_interact_dom"/>
</dbReference>
<feature type="domain" description="F-box" evidence="1">
    <location>
        <begin position="427"/>
        <end position="476"/>
    </location>
</feature>
<evidence type="ECO:0000313" key="3">
    <source>
        <dbReference type="Proteomes" id="UP000823674"/>
    </source>
</evidence>
<dbReference type="InterPro" id="IPR036047">
    <property type="entry name" value="F-box-like_dom_sf"/>
</dbReference>
<dbReference type="InterPro" id="IPR013187">
    <property type="entry name" value="F-box-assoc_dom_typ3"/>
</dbReference>
<keyword evidence="3" id="KW-1185">Reference proteome</keyword>
<proteinExistence type="predicted"/>
<comment type="caution">
    <text evidence="2">The sequence shown here is derived from an EMBL/GenBank/DDBJ whole genome shotgun (WGS) entry which is preliminary data.</text>
</comment>
<dbReference type="EMBL" id="JADBGQ010000006">
    <property type="protein sequence ID" value="KAG5392928.1"/>
    <property type="molecule type" value="Genomic_DNA"/>
</dbReference>
<protein>
    <recommendedName>
        <fullName evidence="1">F-box domain-containing protein</fullName>
    </recommendedName>
</protein>
<dbReference type="Proteomes" id="UP000823674">
    <property type="component" value="Chromosome A06"/>
</dbReference>
<reference evidence="2 3" key="1">
    <citation type="submission" date="2021-03" db="EMBL/GenBank/DDBJ databases">
        <authorList>
            <person name="King G.J."/>
            <person name="Bancroft I."/>
            <person name="Baten A."/>
            <person name="Bloomfield J."/>
            <person name="Borpatragohain P."/>
            <person name="He Z."/>
            <person name="Irish N."/>
            <person name="Irwin J."/>
            <person name="Liu K."/>
            <person name="Mauleon R.P."/>
            <person name="Moore J."/>
            <person name="Morris R."/>
            <person name="Ostergaard L."/>
            <person name="Wang B."/>
            <person name="Wells R."/>
        </authorList>
    </citation>
    <scope>NUCLEOTIDE SEQUENCE [LARGE SCALE GENOMIC DNA]</scope>
    <source>
        <strain evidence="2">R-o-18</strain>
        <tissue evidence="2">Leaf</tissue>
    </source>
</reference>
<dbReference type="Pfam" id="PF00646">
    <property type="entry name" value="F-box"/>
    <property type="match status" value="2"/>
</dbReference>
<accession>A0ABQ7M280</accession>
<gene>
    <name evidence="2" type="primary">A06p020290.1_BraROA</name>
    <name evidence="2" type="ORF">IGI04_022891</name>
</gene>
<dbReference type="PANTHER" id="PTHR31111">
    <property type="entry name" value="BNAA05G37150D PROTEIN-RELATED"/>
    <property type="match status" value="1"/>
</dbReference>
<dbReference type="SMART" id="SM00256">
    <property type="entry name" value="FBOX"/>
    <property type="match status" value="2"/>
</dbReference>
<dbReference type="SUPFAM" id="SSF81383">
    <property type="entry name" value="F-box domain"/>
    <property type="match status" value="2"/>
</dbReference>
<organism evidence="2 3">
    <name type="scientific">Brassica rapa subsp. trilocularis</name>
    <dbReference type="NCBI Taxonomy" id="1813537"/>
    <lineage>
        <taxon>Eukaryota</taxon>
        <taxon>Viridiplantae</taxon>
        <taxon>Streptophyta</taxon>
        <taxon>Embryophyta</taxon>
        <taxon>Tracheophyta</taxon>
        <taxon>Spermatophyta</taxon>
        <taxon>Magnoliopsida</taxon>
        <taxon>eudicotyledons</taxon>
        <taxon>Gunneridae</taxon>
        <taxon>Pentapetalae</taxon>
        <taxon>rosids</taxon>
        <taxon>malvids</taxon>
        <taxon>Brassicales</taxon>
        <taxon>Brassicaceae</taxon>
        <taxon>Brassiceae</taxon>
        <taxon>Brassica</taxon>
    </lineage>
</organism>
<sequence>MSAMKKRKQSVSKEEVRIISSTTSTKASGEKSCLPMDTILEVLSRLPAKSIARCRVVSKDWGSTLCRPYFTDLFLKMSSLSPCLLFTFHAEGKWSFFSSPESMLISDQKSSSVAVDSLSHVPIDYPIRVCVPACGLLCTKDEWVLSRKKDARMMICNPSTGGFKLLPKVKTGRGRVMTYLGYDPIEEVYKVLCMTASERPYIQKAEQHQVLTLGTGKLNWRMIECPISHYPRPRDNEICINGVLYYSAVEGGSWRTSTSSMIVCFDIRSEKLKFIVDEAIKDFKSPSTLINYKGKLGILTPHTSGAIDGISIGFELWVIDDIEKPTLWRHAHIFPPLWDTLVAQTSVNIVGLTGDSEIVFSPTVVSNPFYIFCYNMETKSIRRVEIKGFGPVTGQNIYTFLNHMENQCVSKEETRIISSITSTKASGENYGQIPMDIILKILSRVPAKSIARFRCVSKDWGVTLCRPYFTDLFLKMSSLSPCLLFTFHAEGKWSFFSLPESMLISDQKSSRVVDSLSHVPIDYPIRVCVPVGGLLCTKDEWNLSGKKDARMMICNPSTGGFKLLPKVKTRRRRVLTYLGYDPVEKVYKVLCMTSCERPYSPKTEQHQVLTLGTGKMNWRMIECSVSHYPQSHHNETCIDGVLYYLAVGSGCWKTSMIVCFDIRSEKLKFIVDEAFKDIKSPSTLINYKGKLGIIHHNAPGLMDGKSSGFALWVIDDMEKHIWCKNIVMFPSLWWNLVAGTRVRIIGTTGNGEILFSPCVVSIPFYIFCYNMETNAIRRVEIKGFGPVMGQKIYTFLNHMENLKLVP</sequence>
<dbReference type="Pfam" id="PF08268">
    <property type="entry name" value="FBA_3"/>
    <property type="match status" value="2"/>
</dbReference>
<evidence type="ECO:0000313" key="2">
    <source>
        <dbReference type="EMBL" id="KAG5392928.1"/>
    </source>
</evidence>
<dbReference type="InterPro" id="IPR001810">
    <property type="entry name" value="F-box_dom"/>
</dbReference>
<evidence type="ECO:0000259" key="1">
    <source>
        <dbReference type="PROSITE" id="PS50181"/>
    </source>
</evidence>
<dbReference type="PANTHER" id="PTHR31111:SF121">
    <property type="entry name" value="F-BOX DOMAIN-CONTAINING PROTEIN"/>
    <property type="match status" value="1"/>
</dbReference>
<name>A0ABQ7M280_BRACM</name>
<dbReference type="PROSITE" id="PS50181">
    <property type="entry name" value="FBOX"/>
    <property type="match status" value="1"/>
</dbReference>